<keyword evidence="1" id="KW-0812">Transmembrane</keyword>
<dbReference type="NCBIfam" id="TIGR02226">
    <property type="entry name" value="two_anch"/>
    <property type="match status" value="1"/>
</dbReference>
<keyword evidence="1" id="KW-1133">Transmembrane helix</keyword>
<dbReference type="Proteomes" id="UP000464675">
    <property type="component" value="Chromosome"/>
</dbReference>
<evidence type="ECO:0000259" key="2">
    <source>
        <dbReference type="Pfam" id="PF07584"/>
    </source>
</evidence>
<reference evidence="3 6" key="2">
    <citation type="submission" date="2020-08" db="EMBL/GenBank/DDBJ databases">
        <title>Genomic Encyclopedia of Type Strains, Phase IV (KMG-IV): sequencing the most valuable type-strain genomes for metagenomic binning, comparative biology and taxonomic classification.</title>
        <authorList>
            <person name="Goeker M."/>
        </authorList>
    </citation>
    <scope>NUCLEOTIDE SEQUENCE [LARGE SCALE GENOMIC DNA]</scope>
    <source>
        <strain evidence="3 6">DSM 11525</strain>
    </source>
</reference>
<evidence type="ECO:0000313" key="6">
    <source>
        <dbReference type="Proteomes" id="UP000563601"/>
    </source>
</evidence>
<protein>
    <recommendedName>
        <fullName evidence="2">Aerotolerance regulator N-terminal domain-containing protein</fullName>
    </recommendedName>
</protein>
<dbReference type="EMBL" id="CP047491">
    <property type="protein sequence ID" value="QHQ40542.1"/>
    <property type="molecule type" value="Genomic_DNA"/>
</dbReference>
<dbReference type="InterPro" id="IPR024163">
    <property type="entry name" value="Aerotolerance_reg_N"/>
</dbReference>
<evidence type="ECO:0000313" key="3">
    <source>
        <dbReference type="EMBL" id="MBB5211872.1"/>
    </source>
</evidence>
<proteinExistence type="predicted"/>
<dbReference type="Pfam" id="PF07584">
    <property type="entry name" value="BatA"/>
    <property type="match status" value="1"/>
</dbReference>
<organism evidence="3 6">
    <name type="scientific">Microbulbifer hydrolyticus</name>
    <dbReference type="NCBI Taxonomy" id="48074"/>
    <lineage>
        <taxon>Bacteria</taxon>
        <taxon>Pseudomonadati</taxon>
        <taxon>Pseudomonadota</taxon>
        <taxon>Gammaproteobacteria</taxon>
        <taxon>Cellvibrionales</taxon>
        <taxon>Microbulbiferaceae</taxon>
        <taxon>Microbulbifer</taxon>
    </lineage>
</organism>
<dbReference type="OrthoDB" id="5718778at2"/>
<feature type="domain" description="Aerotolerance regulator N-terminal" evidence="2">
    <location>
        <begin position="11"/>
        <end position="82"/>
    </location>
</feature>
<gene>
    <name evidence="4" type="ORF">GTQ55_17200</name>
    <name evidence="3" type="ORF">HNQ53_002090</name>
</gene>
<dbReference type="RefSeq" id="WP_161859833.1">
    <property type="nucleotide sequence ID" value="NZ_CP047491.1"/>
</dbReference>
<feature type="transmembrane region" description="Helical" evidence="1">
    <location>
        <begin position="63"/>
        <end position="84"/>
    </location>
</feature>
<dbReference type="AlphaFoldDB" id="A0A6P1TI91"/>
<name>A0A6P1TI91_9GAMM</name>
<sequence>MPGALTWLIESPAWFWLLPILALPVLIHLLRRSDPREITFAAVHWLQHRRQHRWKKLFVRDRLLLALRLLILLLLILLLAQPWLERDVRPSDTILLVDPGVTEEALAQFQAEHPQINQTFWLHHDPQPADTPRPEAGNLWQALSQLASAGEFRRAHILLQQGANPTGHSALQVSPHWQWHVVETESADLSRALPRISTLPRITLVGEGPRWLPPLIQQLAEGPLPGLALQQRSATDLLDPREIDWVIYDTPGALPERLVHFVRDGGLLISDARVTGETALNFNELDKHSGLEVAVIGRGSWLRYRGDWHSPAFFHNPELPQTLWRQWSTQDWRWLHESRSQWSLDRLPDISVSDPAATTRHAHSLRDVLLLALALLILLERSIGLSRPAAATGGANRE</sequence>
<evidence type="ECO:0000313" key="5">
    <source>
        <dbReference type="Proteomes" id="UP000464675"/>
    </source>
</evidence>
<keyword evidence="5" id="KW-1185">Reference proteome</keyword>
<dbReference type="InterPro" id="IPR011933">
    <property type="entry name" value="Double_TM_dom"/>
</dbReference>
<dbReference type="Proteomes" id="UP000563601">
    <property type="component" value="Unassembled WGS sequence"/>
</dbReference>
<keyword evidence="1" id="KW-0472">Membrane</keyword>
<evidence type="ECO:0000313" key="4">
    <source>
        <dbReference type="EMBL" id="QHQ40542.1"/>
    </source>
</evidence>
<feature type="transmembrane region" description="Helical" evidence="1">
    <location>
        <begin position="12"/>
        <end position="30"/>
    </location>
</feature>
<reference evidence="4 5" key="1">
    <citation type="submission" date="2020-01" db="EMBL/GenBank/DDBJ databases">
        <title>The possibility of degradation of plastic by Microbulbifer hydrolyticus IRE-31.</title>
        <authorList>
            <person name="Liu L."/>
        </authorList>
    </citation>
    <scope>NUCLEOTIDE SEQUENCE [LARGE SCALE GENOMIC DNA]</scope>
    <source>
        <strain evidence="4 5">IRE-31</strain>
    </source>
</reference>
<evidence type="ECO:0000256" key="1">
    <source>
        <dbReference type="SAM" id="Phobius"/>
    </source>
</evidence>
<accession>A0A6P1TI91</accession>
<dbReference type="EMBL" id="JACHHR010000002">
    <property type="protein sequence ID" value="MBB5211872.1"/>
    <property type="molecule type" value="Genomic_DNA"/>
</dbReference>